<accession>A0ABN8MU74</accession>
<sequence length="286" mass="31770">MLAVLRYTTSQTSSVLSYNKMAILFAFPRLNFQTLFKVTVSLVLLMPLVSGSVAWPSAAGDGADFARAKEYINRRKPNLDYTKICEGRPKEGQMKKVCHLKDVPSVAFLFCKYHLQCEFYIKKEVDNIQKLIAGGVRTVEIDNQLIQDVKCGSEIALTCTGFLEGWVGGGWLQRLDTLFLGGKVPVENLIKTIRKRIPTSQGLKATAKDLIKIKAFMFAGKSINLICDLQGFFLTAGGFLVSDPEDIKTLKDLEESCPAYDPTTKLPTAKQVRYGLKLLIEDLSKG</sequence>
<dbReference type="Proteomes" id="UP001159405">
    <property type="component" value="Unassembled WGS sequence"/>
</dbReference>
<comment type="caution">
    <text evidence="1">The sequence shown here is derived from an EMBL/GenBank/DDBJ whole genome shotgun (WGS) entry which is preliminary data.</text>
</comment>
<reference evidence="1 2" key="1">
    <citation type="submission" date="2022-05" db="EMBL/GenBank/DDBJ databases">
        <authorList>
            <consortium name="Genoscope - CEA"/>
            <person name="William W."/>
        </authorList>
    </citation>
    <scope>NUCLEOTIDE SEQUENCE [LARGE SCALE GENOMIC DNA]</scope>
</reference>
<gene>
    <name evidence="1" type="ORF">PLOB_00030783</name>
</gene>
<evidence type="ECO:0000313" key="2">
    <source>
        <dbReference type="Proteomes" id="UP001159405"/>
    </source>
</evidence>
<organism evidence="1 2">
    <name type="scientific">Porites lobata</name>
    <dbReference type="NCBI Taxonomy" id="104759"/>
    <lineage>
        <taxon>Eukaryota</taxon>
        <taxon>Metazoa</taxon>
        <taxon>Cnidaria</taxon>
        <taxon>Anthozoa</taxon>
        <taxon>Hexacorallia</taxon>
        <taxon>Scleractinia</taxon>
        <taxon>Fungiina</taxon>
        <taxon>Poritidae</taxon>
        <taxon>Porites</taxon>
    </lineage>
</organism>
<protein>
    <submittedName>
        <fullName evidence="1">Uncharacterized protein</fullName>
    </submittedName>
</protein>
<keyword evidence="2" id="KW-1185">Reference proteome</keyword>
<proteinExistence type="predicted"/>
<evidence type="ECO:0000313" key="1">
    <source>
        <dbReference type="EMBL" id="CAH3036109.1"/>
    </source>
</evidence>
<dbReference type="EMBL" id="CALNXK010000004">
    <property type="protein sequence ID" value="CAH3036109.1"/>
    <property type="molecule type" value="Genomic_DNA"/>
</dbReference>
<name>A0ABN8MU74_9CNID</name>